<dbReference type="HOGENOM" id="CLU_030124_0_0_1"/>
<dbReference type="eggNOG" id="ENOG502RXBQ">
    <property type="taxonomic scope" value="Eukaryota"/>
</dbReference>
<evidence type="ECO:0000313" key="2">
    <source>
        <dbReference type="EMBL" id="EEQ32146.1"/>
    </source>
</evidence>
<dbReference type="GeneID" id="9223834"/>
<dbReference type="PANTHER" id="PTHR21310:SF13">
    <property type="entry name" value="AMINOGLYCOSIDE PHOSPHOTRANSFERASE DOMAIN-CONTAINING PROTEIN"/>
    <property type="match status" value="1"/>
</dbReference>
<dbReference type="Proteomes" id="UP000002035">
    <property type="component" value="Unassembled WGS sequence"/>
</dbReference>
<reference evidence="3" key="1">
    <citation type="journal article" date="2012" name="MBio">
        <title>Comparative genome analysis of Trichophyton rubrum and related dermatophytes reveals candidate genes involved in infection.</title>
        <authorList>
            <person name="Martinez D.A."/>
            <person name="Oliver B.G."/>
            <person name="Graeser Y."/>
            <person name="Goldberg J.M."/>
            <person name="Li W."/>
            <person name="Martinez-Rossi N.M."/>
            <person name="Monod M."/>
            <person name="Shelest E."/>
            <person name="Barton R.C."/>
            <person name="Birch E."/>
            <person name="Brakhage A.A."/>
            <person name="Chen Z."/>
            <person name="Gurr S.J."/>
            <person name="Heiman D."/>
            <person name="Heitman J."/>
            <person name="Kosti I."/>
            <person name="Rossi A."/>
            <person name="Saif S."/>
            <person name="Samalova M."/>
            <person name="Saunders C.W."/>
            <person name="Shea T."/>
            <person name="Summerbell R.C."/>
            <person name="Xu J."/>
            <person name="Young S."/>
            <person name="Zeng Q."/>
            <person name="Birren B.W."/>
            <person name="Cuomo C.A."/>
            <person name="White T.C."/>
        </authorList>
    </citation>
    <scope>NUCLEOTIDE SEQUENCE [LARGE SCALE GENOMIC DNA]</scope>
    <source>
        <strain evidence="3">ATCC MYA-4605 / CBS 113480</strain>
    </source>
</reference>
<dbReference type="OrthoDB" id="428260at2759"/>
<accession>C5FQJ3</accession>
<organism evidence="2 3">
    <name type="scientific">Arthroderma otae (strain ATCC MYA-4605 / CBS 113480)</name>
    <name type="common">Microsporum canis</name>
    <dbReference type="NCBI Taxonomy" id="554155"/>
    <lineage>
        <taxon>Eukaryota</taxon>
        <taxon>Fungi</taxon>
        <taxon>Dikarya</taxon>
        <taxon>Ascomycota</taxon>
        <taxon>Pezizomycotina</taxon>
        <taxon>Eurotiomycetes</taxon>
        <taxon>Eurotiomycetidae</taxon>
        <taxon>Onygenales</taxon>
        <taxon>Arthrodermataceae</taxon>
        <taxon>Microsporum</taxon>
    </lineage>
</organism>
<dbReference type="InterPro" id="IPR051678">
    <property type="entry name" value="AGP_Transferase"/>
</dbReference>
<dbReference type="AlphaFoldDB" id="C5FQJ3"/>
<dbReference type="RefSeq" id="XP_002847228.1">
    <property type="nucleotide sequence ID" value="XM_002847182.1"/>
</dbReference>
<name>C5FQJ3_ARTOC</name>
<keyword evidence="3" id="KW-1185">Reference proteome</keyword>
<evidence type="ECO:0000259" key="1">
    <source>
        <dbReference type="Pfam" id="PF01636"/>
    </source>
</evidence>
<gene>
    <name evidence="2" type="ORF">MCYG_04965</name>
</gene>
<dbReference type="VEuPathDB" id="FungiDB:MCYG_04965"/>
<dbReference type="SUPFAM" id="SSF56112">
    <property type="entry name" value="Protein kinase-like (PK-like)"/>
    <property type="match status" value="1"/>
</dbReference>
<dbReference type="Gene3D" id="3.90.1200.10">
    <property type="match status" value="1"/>
</dbReference>
<dbReference type="PANTHER" id="PTHR21310">
    <property type="entry name" value="AMINOGLYCOSIDE PHOSPHOTRANSFERASE-RELATED-RELATED"/>
    <property type="match status" value="1"/>
</dbReference>
<dbReference type="STRING" id="554155.C5FQJ3"/>
<dbReference type="Pfam" id="PF01636">
    <property type="entry name" value="APH"/>
    <property type="match status" value="1"/>
</dbReference>
<feature type="domain" description="Aminoglycoside phosphotransferase" evidence="1">
    <location>
        <begin position="44"/>
        <end position="309"/>
    </location>
</feature>
<sequence>MTSRPGLRWEESLFGVEPRWTCELDIKVVERIASEALALPCNATFFGQGAFNRLYHVVQYGNDAASGGYLMRVTLPVDPQFKTLSEVATLAWVRENTSLPVPRVVAYDSSHANELRFEWILMEKMAGRPLADVWGSMTWARKEELAADIARHSAKLFSRRLSGIGNLYFATGLDNFTDRTESSNSQKCEAARFVLGRIVSMSFFWGNHFTYDIPRGPFDLGSEWLSARLQFIRLDCEMTIRESEDKDDIEEAQKTLPVVKRLTKAIRLIFGEEKSTISTVLLHDDLSMHNILVDEDGKLQGIADWECTSTVPLWKAARFPRFLQGSHRAEKPGRDGYTTDEGGENLFRIHLLEYEQTQLRMVFLAEMERESPDWVRVFQSSRNEADLDAAIENCDLHNLARKMICEWLDELESGKQPESLIKRFLQ</sequence>
<evidence type="ECO:0000313" key="3">
    <source>
        <dbReference type="Proteomes" id="UP000002035"/>
    </source>
</evidence>
<dbReference type="OMA" id="LWKACSY"/>
<dbReference type="InterPro" id="IPR002575">
    <property type="entry name" value="Aminoglycoside_PTrfase"/>
</dbReference>
<dbReference type="EMBL" id="DS995704">
    <property type="protein sequence ID" value="EEQ32146.1"/>
    <property type="molecule type" value="Genomic_DNA"/>
</dbReference>
<proteinExistence type="predicted"/>
<dbReference type="InterPro" id="IPR011009">
    <property type="entry name" value="Kinase-like_dom_sf"/>
</dbReference>
<protein>
    <recommendedName>
        <fullName evidence="1">Aminoglycoside phosphotransferase domain-containing protein</fullName>
    </recommendedName>
</protein>